<gene>
    <name evidence="2" type="ORF">ENSA7_35500</name>
</gene>
<comment type="caution">
    <text evidence="2">The sequence shown here is derived from an EMBL/GenBank/DDBJ whole genome shotgun (WGS) entry which is preliminary data.</text>
</comment>
<protein>
    <submittedName>
        <fullName evidence="2">Uncharacterized protein</fullName>
    </submittedName>
</protein>
<organism evidence="2 3">
    <name type="scientific">Enhygromyxa salina</name>
    <dbReference type="NCBI Taxonomy" id="215803"/>
    <lineage>
        <taxon>Bacteria</taxon>
        <taxon>Pseudomonadati</taxon>
        <taxon>Myxococcota</taxon>
        <taxon>Polyangia</taxon>
        <taxon>Nannocystales</taxon>
        <taxon>Nannocystaceae</taxon>
        <taxon>Enhygromyxa</taxon>
    </lineage>
</organism>
<evidence type="ECO:0000313" key="2">
    <source>
        <dbReference type="EMBL" id="PRQ06674.1"/>
    </source>
</evidence>
<dbReference type="EMBL" id="PVNL01000069">
    <property type="protein sequence ID" value="PRQ06674.1"/>
    <property type="molecule type" value="Genomic_DNA"/>
</dbReference>
<evidence type="ECO:0000313" key="3">
    <source>
        <dbReference type="Proteomes" id="UP000238823"/>
    </source>
</evidence>
<dbReference type="Proteomes" id="UP000238823">
    <property type="component" value="Unassembled WGS sequence"/>
</dbReference>
<dbReference type="AlphaFoldDB" id="A0A2S9YNL9"/>
<feature type="compositionally biased region" description="Acidic residues" evidence="1">
    <location>
        <begin position="39"/>
        <end position="48"/>
    </location>
</feature>
<sequence>MLAIGLFACSSIDAASDPSGSSTGSGTNNTGLGSTADSGDGDGSEESDAGSTGAGPTLDIADTELACDVWLQDCPPEQKCSWEVIDAVAHPSCVPLVADARPPGEPCMTLGDPGSGHDDCELGAICSWLDEQNVGVCLALCSGSPVAPSCADEAVPAICQPCSGCPSLCIPTCDPLADDCGPGYACAPNAGNFTCTPAANLGAGVLGDPCEYAVQCAEGFACIDGATVPGCEQVGCCSPFCKLSLPECPNFMTCEPWFEGREPPVDDVGVCKTI</sequence>
<name>A0A2S9YNL9_9BACT</name>
<evidence type="ECO:0000256" key="1">
    <source>
        <dbReference type="SAM" id="MobiDB-lite"/>
    </source>
</evidence>
<feature type="compositionally biased region" description="Low complexity" evidence="1">
    <location>
        <begin position="19"/>
        <end position="38"/>
    </location>
</feature>
<reference evidence="2 3" key="1">
    <citation type="submission" date="2018-03" db="EMBL/GenBank/DDBJ databases">
        <title>Draft Genome Sequences of the Obligatory Marine Myxobacteria Enhygromyxa salina SWB007.</title>
        <authorList>
            <person name="Poehlein A."/>
            <person name="Moghaddam J.A."/>
            <person name="Harms H."/>
            <person name="Alanjari M."/>
            <person name="Koenig G.M."/>
            <person name="Daniel R."/>
            <person name="Schaeberle T.F."/>
        </authorList>
    </citation>
    <scope>NUCLEOTIDE SEQUENCE [LARGE SCALE GENOMIC DNA]</scope>
    <source>
        <strain evidence="2 3">SWB007</strain>
    </source>
</reference>
<accession>A0A2S9YNL9</accession>
<proteinExistence type="predicted"/>
<feature type="region of interest" description="Disordered" evidence="1">
    <location>
        <begin position="12"/>
        <end position="55"/>
    </location>
</feature>